<dbReference type="PANTHER" id="PTHR24237">
    <property type="entry name" value="G-PROTEIN COUPLED RECEPTOR"/>
    <property type="match status" value="1"/>
</dbReference>
<keyword evidence="7" id="KW-0807">Transducer</keyword>
<evidence type="ECO:0000256" key="1">
    <source>
        <dbReference type="ARBA" id="ARBA00004141"/>
    </source>
</evidence>
<evidence type="ECO:0000256" key="8">
    <source>
        <dbReference type="SAM" id="Phobius"/>
    </source>
</evidence>
<dbReference type="InterPro" id="IPR000276">
    <property type="entry name" value="GPCR_Rhodpsn"/>
</dbReference>
<organism evidence="10 11">
    <name type="scientific">Aldrovandia affinis</name>
    <dbReference type="NCBI Taxonomy" id="143900"/>
    <lineage>
        <taxon>Eukaryota</taxon>
        <taxon>Metazoa</taxon>
        <taxon>Chordata</taxon>
        <taxon>Craniata</taxon>
        <taxon>Vertebrata</taxon>
        <taxon>Euteleostomi</taxon>
        <taxon>Actinopterygii</taxon>
        <taxon>Neopterygii</taxon>
        <taxon>Teleostei</taxon>
        <taxon>Notacanthiformes</taxon>
        <taxon>Halosauridae</taxon>
        <taxon>Aldrovandia</taxon>
    </lineage>
</organism>
<keyword evidence="2 8" id="KW-0812">Transmembrane</keyword>
<feature type="transmembrane region" description="Helical" evidence="8">
    <location>
        <begin position="240"/>
        <end position="264"/>
    </location>
</feature>
<keyword evidence="6" id="KW-0675">Receptor</keyword>
<proteinExistence type="predicted"/>
<dbReference type="SUPFAM" id="SSF81321">
    <property type="entry name" value="Family A G protein-coupled receptor-like"/>
    <property type="match status" value="1"/>
</dbReference>
<feature type="transmembrane region" description="Helical" evidence="8">
    <location>
        <begin position="64"/>
        <end position="84"/>
    </location>
</feature>
<comment type="subcellular location">
    <subcellularLocation>
        <location evidence="1">Membrane</location>
        <topology evidence="1">Multi-pass membrane protein</topology>
    </subcellularLocation>
</comment>
<dbReference type="GO" id="GO:0016020">
    <property type="term" value="C:membrane"/>
    <property type="evidence" value="ECO:0007669"/>
    <property type="project" value="UniProtKB-SubCell"/>
</dbReference>
<evidence type="ECO:0000313" key="11">
    <source>
        <dbReference type="Proteomes" id="UP001221898"/>
    </source>
</evidence>
<dbReference type="GO" id="GO:0008142">
    <property type="term" value="F:oxysterol binding"/>
    <property type="evidence" value="ECO:0007669"/>
    <property type="project" value="InterPro"/>
</dbReference>
<dbReference type="PRINTS" id="PR01157">
    <property type="entry name" value="P2YPURNOCPTR"/>
</dbReference>
<keyword evidence="3 8" id="KW-1133">Transmembrane helix</keyword>
<gene>
    <name evidence="10" type="ORF">AAFF_G00046600</name>
</gene>
<sequence>MENLSLSEHAPSNSTLPILNMCGKNSFSFVFLPGSYSMLFVLSVTGNICVLLHYVTSEKKPSKFFAVNLATLDLLMALTLPLMVDYHSRGRDWRFGEALCTVYLAMFYGDLYGASLFMLCVSVDRLLAVCYPLSYSRWMQRWPCRPLACVCVWLIITGFVLWSSASLQVLNRQPDGTETCGSGFSEEQWRSQLPTLLALGSVVTFFLPYSVILTCYALTAWRLTKPRGVRQRWKSRSLRAIVTVIAIMTASFLPFHIMQMASVAHRLSREPGERYSYRICTGQQYVVLLASLNSALDPFVYYFLSSKPKLSQLCSGRCQK</sequence>
<dbReference type="InterPro" id="IPR017452">
    <property type="entry name" value="GPCR_Rhodpsn_7TM"/>
</dbReference>
<dbReference type="PRINTS" id="PR00237">
    <property type="entry name" value="GPCRRHODOPSN"/>
</dbReference>
<name>A0AAD7S1U6_9TELE</name>
<keyword evidence="5 8" id="KW-0472">Membrane</keyword>
<evidence type="ECO:0000256" key="7">
    <source>
        <dbReference type="ARBA" id="ARBA00023224"/>
    </source>
</evidence>
<evidence type="ECO:0000256" key="4">
    <source>
        <dbReference type="ARBA" id="ARBA00023040"/>
    </source>
</evidence>
<evidence type="ECO:0000313" key="10">
    <source>
        <dbReference type="EMBL" id="KAJ8394449.1"/>
    </source>
</evidence>
<dbReference type="Proteomes" id="UP001221898">
    <property type="component" value="Unassembled WGS sequence"/>
</dbReference>
<protein>
    <recommendedName>
        <fullName evidence="9">G-protein coupled receptors family 1 profile domain-containing protein</fullName>
    </recommendedName>
</protein>
<evidence type="ECO:0000256" key="5">
    <source>
        <dbReference type="ARBA" id="ARBA00023136"/>
    </source>
</evidence>
<feature type="transmembrane region" description="Helical" evidence="8">
    <location>
        <begin position="196"/>
        <end position="219"/>
    </location>
</feature>
<evidence type="ECO:0000259" key="9">
    <source>
        <dbReference type="PROSITE" id="PS50262"/>
    </source>
</evidence>
<accession>A0AAD7S1U6</accession>
<feature type="domain" description="G-protein coupled receptors family 1 profile" evidence="9">
    <location>
        <begin position="34"/>
        <end position="301"/>
    </location>
</feature>
<feature type="transmembrane region" description="Helical" evidence="8">
    <location>
        <begin position="146"/>
        <end position="165"/>
    </location>
</feature>
<evidence type="ECO:0000256" key="6">
    <source>
        <dbReference type="ARBA" id="ARBA00023170"/>
    </source>
</evidence>
<feature type="transmembrane region" description="Helical" evidence="8">
    <location>
        <begin position="284"/>
        <end position="304"/>
    </location>
</feature>
<dbReference type="CDD" id="cd14982">
    <property type="entry name" value="7tmA_purinoceptor-like"/>
    <property type="match status" value="1"/>
</dbReference>
<evidence type="ECO:0000256" key="3">
    <source>
        <dbReference type="ARBA" id="ARBA00022989"/>
    </source>
</evidence>
<keyword evidence="11" id="KW-1185">Reference proteome</keyword>
<feature type="transmembrane region" description="Helical" evidence="8">
    <location>
        <begin position="111"/>
        <end position="134"/>
    </location>
</feature>
<reference evidence="10" key="1">
    <citation type="journal article" date="2023" name="Science">
        <title>Genome structures resolve the early diversification of teleost fishes.</title>
        <authorList>
            <person name="Parey E."/>
            <person name="Louis A."/>
            <person name="Montfort J."/>
            <person name="Bouchez O."/>
            <person name="Roques C."/>
            <person name="Iampietro C."/>
            <person name="Lluch J."/>
            <person name="Castinel A."/>
            <person name="Donnadieu C."/>
            <person name="Desvignes T."/>
            <person name="Floi Bucao C."/>
            <person name="Jouanno E."/>
            <person name="Wen M."/>
            <person name="Mejri S."/>
            <person name="Dirks R."/>
            <person name="Jansen H."/>
            <person name="Henkel C."/>
            <person name="Chen W.J."/>
            <person name="Zahm M."/>
            <person name="Cabau C."/>
            <person name="Klopp C."/>
            <person name="Thompson A.W."/>
            <person name="Robinson-Rechavi M."/>
            <person name="Braasch I."/>
            <person name="Lecointre G."/>
            <person name="Bobe J."/>
            <person name="Postlethwait J.H."/>
            <person name="Berthelot C."/>
            <person name="Roest Crollius H."/>
            <person name="Guiguen Y."/>
        </authorList>
    </citation>
    <scope>NUCLEOTIDE SEQUENCE</scope>
    <source>
        <strain evidence="10">NC1722</strain>
    </source>
</reference>
<dbReference type="Pfam" id="PF00001">
    <property type="entry name" value="7tm_1"/>
    <property type="match status" value="1"/>
</dbReference>
<dbReference type="PANTHER" id="PTHR24237:SF37">
    <property type="entry name" value="COAGULATION FACTOR II (THROMBIN) RECEPTOR-LIKE 2-RELATED"/>
    <property type="match status" value="1"/>
</dbReference>
<comment type="caution">
    <text evidence="10">The sequence shown here is derived from an EMBL/GenBank/DDBJ whole genome shotgun (WGS) entry which is preliminary data.</text>
</comment>
<dbReference type="InterPro" id="IPR047160">
    <property type="entry name" value="GP183-like"/>
</dbReference>
<dbReference type="GO" id="GO:0004930">
    <property type="term" value="F:G protein-coupled receptor activity"/>
    <property type="evidence" value="ECO:0007669"/>
    <property type="project" value="UniProtKB-KW"/>
</dbReference>
<dbReference type="EMBL" id="JAINUG010000126">
    <property type="protein sequence ID" value="KAJ8394449.1"/>
    <property type="molecule type" value="Genomic_DNA"/>
</dbReference>
<evidence type="ECO:0000256" key="2">
    <source>
        <dbReference type="ARBA" id="ARBA00022692"/>
    </source>
</evidence>
<feature type="transmembrane region" description="Helical" evidence="8">
    <location>
        <begin position="29"/>
        <end position="52"/>
    </location>
</feature>
<keyword evidence="4" id="KW-0297">G-protein coupled receptor</keyword>
<dbReference type="PROSITE" id="PS50262">
    <property type="entry name" value="G_PROTEIN_RECEP_F1_2"/>
    <property type="match status" value="1"/>
</dbReference>
<dbReference type="AlphaFoldDB" id="A0AAD7S1U6"/>
<dbReference type="Gene3D" id="1.20.1070.10">
    <property type="entry name" value="Rhodopsin 7-helix transmembrane proteins"/>
    <property type="match status" value="1"/>
</dbReference>